<organism evidence="2 3">
    <name type="scientific">Winogradskyella aquimaris</name>
    <dbReference type="NCBI Taxonomy" id="864074"/>
    <lineage>
        <taxon>Bacteria</taxon>
        <taxon>Pseudomonadati</taxon>
        <taxon>Bacteroidota</taxon>
        <taxon>Flavobacteriia</taxon>
        <taxon>Flavobacteriales</taxon>
        <taxon>Flavobacteriaceae</taxon>
        <taxon>Winogradskyella</taxon>
    </lineage>
</organism>
<name>A0ABU5EIS1_9FLAO</name>
<gene>
    <name evidence="2" type="ORF">SNF14_01730</name>
</gene>
<keyword evidence="3" id="KW-1185">Reference proteome</keyword>
<dbReference type="InterPro" id="IPR008969">
    <property type="entry name" value="CarboxyPept-like_regulatory"/>
</dbReference>
<dbReference type="Proteomes" id="UP001285855">
    <property type="component" value="Unassembled WGS sequence"/>
</dbReference>
<feature type="signal peptide" evidence="1">
    <location>
        <begin position="1"/>
        <end position="20"/>
    </location>
</feature>
<dbReference type="Gene3D" id="2.60.40.1120">
    <property type="entry name" value="Carboxypeptidase-like, regulatory domain"/>
    <property type="match status" value="1"/>
</dbReference>
<evidence type="ECO:0000313" key="2">
    <source>
        <dbReference type="EMBL" id="MDY2586043.1"/>
    </source>
</evidence>
<dbReference type="SUPFAM" id="SSF49464">
    <property type="entry name" value="Carboxypeptidase regulatory domain-like"/>
    <property type="match status" value="1"/>
</dbReference>
<comment type="caution">
    <text evidence="2">The sequence shown here is derived from an EMBL/GenBank/DDBJ whole genome shotgun (WGS) entry which is preliminary data.</text>
</comment>
<sequence length="344" mass="39930">MAMTSKVLFFAILFPILSFTQTLKGTILDASTNKPLETVAVYFDNTTIGTTTDAKGQFSIDYSDAIQSPLIISYLGYKKVTIRDYRTKRNITIKLNPTDVSLDEVFLEFDDGLTRKQKLRLFRKEFLGTSKYGKSCKILNEKDIVLRYDKNGKTLYASADKPIIINNRALQYQISFDIIDFEAQYRYANLEEQDFALDRVAYAGTSYYKNLDKAQRRSTKRRREKAFKGSVQHFMRTLYQKKLEEEKYEIYNKGFEVDAYKYFLINQKEDTDFKEVSLKQKVSILYDKREQSDMEIYVDSFLVDAYGNYSAIKGVYFNGAMGSQRMGDTLPLDYGLNSKTKTQN</sequence>
<dbReference type="RefSeq" id="WP_320554418.1">
    <property type="nucleotide sequence ID" value="NZ_JAXDAE010000001.1"/>
</dbReference>
<reference evidence="2 3" key="1">
    <citation type="submission" date="2023-11" db="EMBL/GenBank/DDBJ databases">
        <title>Winogradskyella pelagius sp. nov., isolated from coastal sediment.</title>
        <authorList>
            <person name="Li F."/>
        </authorList>
    </citation>
    <scope>NUCLEOTIDE SEQUENCE [LARGE SCALE GENOMIC DNA]</scope>
    <source>
        <strain evidence="2 3">KCTC 23502</strain>
    </source>
</reference>
<evidence type="ECO:0000313" key="3">
    <source>
        <dbReference type="Proteomes" id="UP001285855"/>
    </source>
</evidence>
<protein>
    <submittedName>
        <fullName evidence="2">Carboxypeptidase-like regulatory domain-containing protein</fullName>
    </submittedName>
</protein>
<proteinExistence type="predicted"/>
<accession>A0ABU5EIS1</accession>
<dbReference type="Pfam" id="PF13715">
    <property type="entry name" value="CarbopepD_reg_2"/>
    <property type="match status" value="1"/>
</dbReference>
<feature type="chain" id="PRO_5046984025" evidence="1">
    <location>
        <begin position="21"/>
        <end position="344"/>
    </location>
</feature>
<keyword evidence="1" id="KW-0732">Signal</keyword>
<evidence type="ECO:0000256" key="1">
    <source>
        <dbReference type="SAM" id="SignalP"/>
    </source>
</evidence>
<dbReference type="EMBL" id="JAXDAE010000001">
    <property type="protein sequence ID" value="MDY2586043.1"/>
    <property type="molecule type" value="Genomic_DNA"/>
</dbReference>